<dbReference type="AlphaFoldDB" id="A0A9N7UB37"/>
<feature type="region of interest" description="Disordered" evidence="1">
    <location>
        <begin position="75"/>
        <end position="104"/>
    </location>
</feature>
<proteinExistence type="predicted"/>
<feature type="compositionally biased region" description="Basic residues" evidence="1">
    <location>
        <begin position="32"/>
        <end position="47"/>
    </location>
</feature>
<protein>
    <submittedName>
        <fullName evidence="2">Uncharacterized protein</fullName>
    </submittedName>
</protein>
<evidence type="ECO:0000313" key="3">
    <source>
        <dbReference type="Proteomes" id="UP001153269"/>
    </source>
</evidence>
<feature type="region of interest" description="Disordered" evidence="1">
    <location>
        <begin position="1"/>
        <end position="62"/>
    </location>
</feature>
<organism evidence="2 3">
    <name type="scientific">Pleuronectes platessa</name>
    <name type="common">European plaice</name>
    <dbReference type="NCBI Taxonomy" id="8262"/>
    <lineage>
        <taxon>Eukaryota</taxon>
        <taxon>Metazoa</taxon>
        <taxon>Chordata</taxon>
        <taxon>Craniata</taxon>
        <taxon>Vertebrata</taxon>
        <taxon>Euteleostomi</taxon>
        <taxon>Actinopterygii</taxon>
        <taxon>Neopterygii</taxon>
        <taxon>Teleostei</taxon>
        <taxon>Neoteleostei</taxon>
        <taxon>Acanthomorphata</taxon>
        <taxon>Carangaria</taxon>
        <taxon>Pleuronectiformes</taxon>
        <taxon>Pleuronectoidei</taxon>
        <taxon>Pleuronectidae</taxon>
        <taxon>Pleuronectes</taxon>
    </lineage>
</organism>
<comment type="caution">
    <text evidence="2">The sequence shown here is derived from an EMBL/GenBank/DDBJ whole genome shotgun (WGS) entry which is preliminary data.</text>
</comment>
<keyword evidence="3" id="KW-1185">Reference proteome</keyword>
<dbReference type="Proteomes" id="UP001153269">
    <property type="component" value="Unassembled WGS sequence"/>
</dbReference>
<evidence type="ECO:0000313" key="2">
    <source>
        <dbReference type="EMBL" id="CAB1428423.1"/>
    </source>
</evidence>
<dbReference type="EMBL" id="CADEAL010001052">
    <property type="protein sequence ID" value="CAB1428423.1"/>
    <property type="molecule type" value="Genomic_DNA"/>
</dbReference>
<reference evidence="2" key="1">
    <citation type="submission" date="2020-03" db="EMBL/GenBank/DDBJ databases">
        <authorList>
            <person name="Weist P."/>
        </authorList>
    </citation>
    <scope>NUCLEOTIDE SEQUENCE</scope>
</reference>
<evidence type="ECO:0000256" key="1">
    <source>
        <dbReference type="SAM" id="MobiDB-lite"/>
    </source>
</evidence>
<feature type="compositionally biased region" description="Basic residues" evidence="1">
    <location>
        <begin position="156"/>
        <end position="165"/>
    </location>
</feature>
<name>A0A9N7UB37_PLEPL</name>
<gene>
    <name evidence="2" type="ORF">PLEPLA_LOCUS16389</name>
</gene>
<feature type="compositionally biased region" description="Basic residues" evidence="1">
    <location>
        <begin position="1"/>
        <end position="19"/>
    </location>
</feature>
<feature type="region of interest" description="Disordered" evidence="1">
    <location>
        <begin position="142"/>
        <end position="179"/>
    </location>
</feature>
<sequence length="209" mass="24693">MSSIRRGRRKRRWRKRGRTKPVETEESEETPKKKKKQRLGLKWRKKPKDAALHNRFPPDTPRQLVLRLRTISYREKEEEEEEEGVTKGRKGGRGRGMKGRWRHHENTKKVKKYKFLKPIFSNDAHIQDISWMVDGVESSVCRNKDEAEQEQNPKRNTPRHVHSPRQRCSPPAVGYDAELPPIEHRRCDAGMDQKLSDCIKMDGKRALLK</sequence>
<accession>A0A9N7UB37</accession>
<feature type="compositionally biased region" description="Basic residues" evidence="1">
    <location>
        <begin position="87"/>
        <end position="104"/>
    </location>
</feature>